<dbReference type="InterPro" id="IPR000515">
    <property type="entry name" value="MetI-like"/>
</dbReference>
<comment type="subcellular location">
    <subcellularLocation>
        <location evidence="1 7">Cell membrane</location>
        <topology evidence="1 7">Multi-pass membrane protein</topology>
    </subcellularLocation>
</comment>
<comment type="caution">
    <text evidence="9">The sequence shown here is derived from an EMBL/GenBank/DDBJ whole genome shotgun (WGS) entry which is preliminary data.</text>
</comment>
<sequence>MLAYILRRLWQMVPTLFGVMLLLFILFNWVGGDPSYILAGKSFSAETLANIRHQLGLDKSLPEQFLIFVQQVLTLDFGTSWSTQQPVADILGSRIGPSLTLALPMLLVSLLLSVIIAAIVAYVRGSLTDRLVTLICTLAMSVSALVYIIAGQYWLAHKLGWFPILGWSDSLATNLWLYVPLPLLLGLVVSLAPDIRFYRSCFVEEMNHDYVRTARAKGLSEQVIMLKHVMRNALIPVVTSLMMSLPYLFLGALLLERFFGIPGMGNEVLNAVDRSDFPVIKAITIYVALATMLFNLLADIVYKLIDPRVQLK</sequence>
<proteinExistence type="inferred from homology"/>
<comment type="similarity">
    <text evidence="7">Belongs to the binding-protein-dependent transport system permease family.</text>
</comment>
<dbReference type="EMBL" id="JAQQLF010000020">
    <property type="protein sequence ID" value="MDC7718469.1"/>
    <property type="molecule type" value="Genomic_DNA"/>
</dbReference>
<dbReference type="Pfam" id="PF00528">
    <property type="entry name" value="BPD_transp_1"/>
    <property type="match status" value="1"/>
</dbReference>
<reference evidence="9 10" key="1">
    <citation type="submission" date="2023-01" db="EMBL/GenBank/DDBJ databases">
        <title>Novel species of the genus Vogesella isolated from rivers.</title>
        <authorList>
            <person name="Lu H."/>
        </authorList>
    </citation>
    <scope>NUCLEOTIDE SEQUENCE [LARGE SCALE GENOMIC DNA]</scope>
    <source>
        <strain evidence="9 10">DC21W</strain>
    </source>
</reference>
<evidence type="ECO:0000256" key="6">
    <source>
        <dbReference type="ARBA" id="ARBA00023136"/>
    </source>
</evidence>
<evidence type="ECO:0000256" key="3">
    <source>
        <dbReference type="ARBA" id="ARBA00022475"/>
    </source>
</evidence>
<keyword evidence="5 7" id="KW-1133">Transmembrane helix</keyword>
<dbReference type="InterPro" id="IPR045621">
    <property type="entry name" value="BPD_transp_1_N"/>
</dbReference>
<evidence type="ECO:0000313" key="10">
    <source>
        <dbReference type="Proteomes" id="UP001219956"/>
    </source>
</evidence>
<dbReference type="Proteomes" id="UP001219956">
    <property type="component" value="Unassembled WGS sequence"/>
</dbReference>
<protein>
    <submittedName>
        <fullName evidence="9">ABC transporter permease</fullName>
    </submittedName>
</protein>
<evidence type="ECO:0000259" key="8">
    <source>
        <dbReference type="PROSITE" id="PS50928"/>
    </source>
</evidence>
<dbReference type="PROSITE" id="PS50928">
    <property type="entry name" value="ABC_TM1"/>
    <property type="match status" value="1"/>
</dbReference>
<dbReference type="InterPro" id="IPR035906">
    <property type="entry name" value="MetI-like_sf"/>
</dbReference>
<evidence type="ECO:0000256" key="7">
    <source>
        <dbReference type="RuleBase" id="RU363032"/>
    </source>
</evidence>
<evidence type="ECO:0000256" key="2">
    <source>
        <dbReference type="ARBA" id="ARBA00022448"/>
    </source>
</evidence>
<feature type="transmembrane region" description="Helical" evidence="7">
    <location>
        <begin position="175"/>
        <end position="192"/>
    </location>
</feature>
<keyword evidence="6 7" id="KW-0472">Membrane</keyword>
<keyword evidence="3" id="KW-1003">Cell membrane</keyword>
<dbReference type="SUPFAM" id="SSF161098">
    <property type="entry name" value="MetI-like"/>
    <property type="match status" value="1"/>
</dbReference>
<evidence type="ECO:0000256" key="1">
    <source>
        <dbReference type="ARBA" id="ARBA00004651"/>
    </source>
</evidence>
<feature type="transmembrane region" description="Helical" evidence="7">
    <location>
        <begin position="279"/>
        <end position="302"/>
    </location>
</feature>
<accession>A0ABT5J0W9</accession>
<dbReference type="PANTHER" id="PTHR43163">
    <property type="entry name" value="DIPEPTIDE TRANSPORT SYSTEM PERMEASE PROTEIN DPPB-RELATED"/>
    <property type="match status" value="1"/>
</dbReference>
<gene>
    <name evidence="9" type="ORF">PQU95_14745</name>
</gene>
<keyword evidence="4 7" id="KW-0812">Transmembrane</keyword>
<dbReference type="Pfam" id="PF19300">
    <property type="entry name" value="BPD_transp_1_N"/>
    <property type="match status" value="1"/>
</dbReference>
<name>A0ABT5J0W9_9NEIS</name>
<evidence type="ECO:0000313" key="9">
    <source>
        <dbReference type="EMBL" id="MDC7718469.1"/>
    </source>
</evidence>
<feature type="transmembrane region" description="Helical" evidence="7">
    <location>
        <begin position="131"/>
        <end position="155"/>
    </location>
</feature>
<dbReference type="PANTHER" id="PTHR43163:SF6">
    <property type="entry name" value="DIPEPTIDE TRANSPORT SYSTEM PERMEASE PROTEIN DPPB-RELATED"/>
    <property type="match status" value="1"/>
</dbReference>
<evidence type="ECO:0000256" key="5">
    <source>
        <dbReference type="ARBA" id="ARBA00022989"/>
    </source>
</evidence>
<feature type="transmembrane region" description="Helical" evidence="7">
    <location>
        <begin position="233"/>
        <end position="259"/>
    </location>
</feature>
<feature type="domain" description="ABC transmembrane type-1" evidence="8">
    <location>
        <begin position="95"/>
        <end position="298"/>
    </location>
</feature>
<keyword evidence="10" id="KW-1185">Reference proteome</keyword>
<dbReference type="RefSeq" id="WP_272752710.1">
    <property type="nucleotide sequence ID" value="NZ_JAQQLF010000020.1"/>
</dbReference>
<evidence type="ECO:0000256" key="4">
    <source>
        <dbReference type="ARBA" id="ARBA00022692"/>
    </source>
</evidence>
<organism evidence="9 10">
    <name type="scientific">Vogesella aquatica</name>
    <dbReference type="NCBI Taxonomy" id="2984206"/>
    <lineage>
        <taxon>Bacteria</taxon>
        <taxon>Pseudomonadati</taxon>
        <taxon>Pseudomonadota</taxon>
        <taxon>Betaproteobacteria</taxon>
        <taxon>Neisseriales</taxon>
        <taxon>Chromobacteriaceae</taxon>
        <taxon>Vogesella</taxon>
    </lineage>
</organism>
<keyword evidence="2 7" id="KW-0813">Transport</keyword>
<dbReference type="CDD" id="cd06261">
    <property type="entry name" value="TM_PBP2"/>
    <property type="match status" value="1"/>
</dbReference>
<dbReference type="Gene3D" id="1.10.3720.10">
    <property type="entry name" value="MetI-like"/>
    <property type="match status" value="1"/>
</dbReference>
<feature type="transmembrane region" description="Helical" evidence="7">
    <location>
        <begin position="12"/>
        <end position="31"/>
    </location>
</feature>
<feature type="transmembrane region" description="Helical" evidence="7">
    <location>
        <begin position="101"/>
        <end position="124"/>
    </location>
</feature>